<keyword evidence="1 3" id="KW-0378">Hydrolase</keyword>
<protein>
    <submittedName>
        <fullName evidence="3">Nudix hydrolase 1</fullName>
    </submittedName>
</protein>
<dbReference type="RefSeq" id="XP_049125279.1">
    <property type="nucleotide sequence ID" value="XM_049269322.1"/>
</dbReference>
<evidence type="ECO:0000256" key="1">
    <source>
        <dbReference type="ARBA" id="ARBA00022801"/>
    </source>
</evidence>
<dbReference type="GO" id="GO:0035539">
    <property type="term" value="F:8-oxo-7,8-dihydrodeoxyguanosine triphosphate pyrophosphatase activity"/>
    <property type="evidence" value="ECO:0007669"/>
    <property type="project" value="TreeGrafter"/>
</dbReference>
<dbReference type="InterPro" id="IPR020084">
    <property type="entry name" value="NUDIX_hydrolase_CS"/>
</dbReference>
<dbReference type="CDD" id="cd04678">
    <property type="entry name" value="NUDIX_MTH2_Nudt15"/>
    <property type="match status" value="1"/>
</dbReference>
<dbReference type="EMBL" id="BQXU01000006">
    <property type="protein sequence ID" value="GKT42929.1"/>
    <property type="molecule type" value="Genomic_DNA"/>
</dbReference>
<dbReference type="GO" id="GO:0005829">
    <property type="term" value="C:cytosol"/>
    <property type="evidence" value="ECO:0007669"/>
    <property type="project" value="TreeGrafter"/>
</dbReference>
<dbReference type="Pfam" id="PF00293">
    <property type="entry name" value="NUDIX"/>
    <property type="match status" value="1"/>
</dbReference>
<dbReference type="SUPFAM" id="SSF55811">
    <property type="entry name" value="Nudix"/>
    <property type="match status" value="1"/>
</dbReference>
<evidence type="ECO:0000313" key="3">
    <source>
        <dbReference type="EMBL" id="GKT42929.1"/>
    </source>
</evidence>
<dbReference type="GO" id="GO:0006203">
    <property type="term" value="P:dGTP catabolic process"/>
    <property type="evidence" value="ECO:0007669"/>
    <property type="project" value="TreeGrafter"/>
</dbReference>
<dbReference type="AlphaFoldDB" id="A0AA37LAA5"/>
<accession>A0AA37LAA5</accession>
<dbReference type="PANTHER" id="PTHR16099:SF5">
    <property type="entry name" value="NUCLEOTIDE TRIPHOSPHATE DIPHOSPHATASE NUDT15"/>
    <property type="match status" value="1"/>
</dbReference>
<dbReference type="GeneID" id="73323912"/>
<organism evidence="3 4">
    <name type="scientific">Colletotrichum spaethianum</name>
    <dbReference type="NCBI Taxonomy" id="700344"/>
    <lineage>
        <taxon>Eukaryota</taxon>
        <taxon>Fungi</taxon>
        <taxon>Dikarya</taxon>
        <taxon>Ascomycota</taxon>
        <taxon>Pezizomycotina</taxon>
        <taxon>Sordariomycetes</taxon>
        <taxon>Hypocreomycetidae</taxon>
        <taxon>Glomerellales</taxon>
        <taxon>Glomerellaceae</taxon>
        <taxon>Colletotrichum</taxon>
        <taxon>Colletotrichum spaethianum species complex</taxon>
    </lineage>
</organism>
<evidence type="ECO:0000259" key="2">
    <source>
        <dbReference type="PROSITE" id="PS51462"/>
    </source>
</evidence>
<dbReference type="Proteomes" id="UP001055115">
    <property type="component" value="Unassembled WGS sequence"/>
</dbReference>
<dbReference type="PROSITE" id="PS00893">
    <property type="entry name" value="NUDIX_BOX"/>
    <property type="match status" value="1"/>
</dbReference>
<dbReference type="InterPro" id="IPR000086">
    <property type="entry name" value="NUDIX_hydrolase_dom"/>
</dbReference>
<comment type="caution">
    <text evidence="3">The sequence shown here is derived from an EMBL/GenBank/DDBJ whole genome shotgun (WGS) entry which is preliminary data.</text>
</comment>
<name>A0AA37LAA5_9PEZI</name>
<keyword evidence="4" id="KW-1185">Reference proteome</keyword>
<dbReference type="PROSITE" id="PS51462">
    <property type="entry name" value="NUDIX"/>
    <property type="match status" value="1"/>
</dbReference>
<sequence length="156" mass="17199">MASNPFANPRVGVAAIIQRQDGKIVVGKRESSHGAGTLQLPGGHLEFGESLFTCAERETLEESGLKVRGVKVVAVTNDIYEDLGKHYITVFVRCEMEDPSAEPVNLEPEKCSGWDWKAWQEVREINEAARGGDGKVKLFLPLQHLVEENPDIEKSA</sequence>
<evidence type="ECO:0000313" key="4">
    <source>
        <dbReference type="Proteomes" id="UP001055115"/>
    </source>
</evidence>
<dbReference type="PANTHER" id="PTHR16099">
    <property type="entry name" value="8-OXO-DGTP DIPHOSPHATES NUDT15"/>
    <property type="match status" value="1"/>
</dbReference>
<dbReference type="InterPro" id="IPR015797">
    <property type="entry name" value="NUDIX_hydrolase-like_dom_sf"/>
</dbReference>
<reference evidence="3 4" key="1">
    <citation type="submission" date="2022-03" db="EMBL/GenBank/DDBJ databases">
        <title>Genome data of Colletotrichum spp.</title>
        <authorList>
            <person name="Utami Y.D."/>
            <person name="Hiruma K."/>
        </authorList>
    </citation>
    <scope>NUCLEOTIDE SEQUENCE [LARGE SCALE GENOMIC DNA]</scope>
    <source>
        <strain evidence="3 4">MAFF 239500</strain>
    </source>
</reference>
<gene>
    <name evidence="3" type="ORF">ColSpa_03110</name>
</gene>
<dbReference type="FunFam" id="3.90.79.10:FF:000060">
    <property type="entry name" value="Nudix hydrolase 1"/>
    <property type="match status" value="1"/>
</dbReference>
<feature type="domain" description="Nudix hydrolase" evidence="2">
    <location>
        <begin position="8"/>
        <end position="142"/>
    </location>
</feature>
<proteinExistence type="predicted"/>
<dbReference type="Gene3D" id="3.90.79.10">
    <property type="entry name" value="Nucleoside Triphosphate Pyrophosphohydrolase"/>
    <property type="match status" value="1"/>
</dbReference>